<evidence type="ECO:0000256" key="3">
    <source>
        <dbReference type="ARBA" id="ARBA00022536"/>
    </source>
</evidence>
<evidence type="ECO:0000256" key="4">
    <source>
        <dbReference type="ARBA" id="ARBA00022729"/>
    </source>
</evidence>
<feature type="compositionally biased region" description="Basic and acidic residues" evidence="8">
    <location>
        <begin position="986"/>
        <end position="1009"/>
    </location>
</feature>
<evidence type="ECO:0000256" key="7">
    <source>
        <dbReference type="PROSITE-ProRule" id="PRU00076"/>
    </source>
</evidence>
<keyword evidence="5" id="KW-0677">Repeat</keyword>
<dbReference type="SUPFAM" id="SSF57184">
    <property type="entry name" value="Growth factor receptor domain"/>
    <property type="match status" value="1"/>
</dbReference>
<feature type="domain" description="EGF-like" evidence="9">
    <location>
        <begin position="528"/>
        <end position="569"/>
    </location>
</feature>
<dbReference type="InterPro" id="IPR018097">
    <property type="entry name" value="EGF_Ca-bd_CS"/>
</dbReference>
<gene>
    <name evidence="10" type="ORF">RIMI_LOCUS10883382</name>
</gene>
<feature type="region of interest" description="Disordered" evidence="8">
    <location>
        <begin position="947"/>
        <end position="1058"/>
    </location>
</feature>
<dbReference type="PROSITE" id="PS50026">
    <property type="entry name" value="EGF_3"/>
    <property type="match status" value="2"/>
</dbReference>
<evidence type="ECO:0000256" key="2">
    <source>
        <dbReference type="ARBA" id="ARBA00022525"/>
    </source>
</evidence>
<keyword evidence="4" id="KW-0732">Signal</keyword>
<feature type="domain" description="EGF-like" evidence="9">
    <location>
        <begin position="486"/>
        <end position="527"/>
    </location>
</feature>
<dbReference type="Proteomes" id="UP001176940">
    <property type="component" value="Unassembled WGS sequence"/>
</dbReference>
<dbReference type="SMART" id="SM00179">
    <property type="entry name" value="EGF_CA"/>
    <property type="match status" value="3"/>
</dbReference>
<dbReference type="InterPro" id="IPR002492">
    <property type="entry name" value="Transposase_Tc1-like"/>
</dbReference>
<reference evidence="10" key="1">
    <citation type="submission" date="2023-07" db="EMBL/GenBank/DDBJ databases">
        <authorList>
            <person name="Stuckert A."/>
        </authorList>
    </citation>
    <scope>NUCLEOTIDE SEQUENCE</scope>
</reference>
<dbReference type="InterPro" id="IPR057774">
    <property type="entry name" value="D8C_UMOD/GP2/OIT3-like"/>
</dbReference>
<dbReference type="Gene3D" id="2.10.25.10">
    <property type="entry name" value="Laminin"/>
    <property type="match status" value="3"/>
</dbReference>
<keyword evidence="6" id="KW-1015">Disulfide bond</keyword>
<dbReference type="InterPro" id="IPR000152">
    <property type="entry name" value="EGF-type_Asp/Asn_hydroxyl_site"/>
</dbReference>
<comment type="caution">
    <text evidence="7">Lacks conserved residue(s) required for the propagation of feature annotation.</text>
</comment>
<dbReference type="InterPro" id="IPR056861">
    <property type="entry name" value="HMCN1-like_VWA"/>
</dbReference>
<dbReference type="Pfam" id="PF01498">
    <property type="entry name" value="HTH_Tnp_Tc3_2"/>
    <property type="match status" value="1"/>
</dbReference>
<dbReference type="PANTHER" id="PTHR14905">
    <property type="entry name" value="NG37"/>
    <property type="match status" value="1"/>
</dbReference>
<dbReference type="InterPro" id="IPR024731">
    <property type="entry name" value="NELL2-like_EGF"/>
</dbReference>
<dbReference type="Pfam" id="PF07645">
    <property type="entry name" value="EGF_CA"/>
    <property type="match status" value="2"/>
</dbReference>
<dbReference type="SMART" id="SM00181">
    <property type="entry name" value="EGF"/>
    <property type="match status" value="4"/>
</dbReference>
<comment type="subcellular location">
    <subcellularLocation>
        <location evidence="1">Secreted</location>
    </subcellularLocation>
</comment>
<evidence type="ECO:0000256" key="8">
    <source>
        <dbReference type="SAM" id="MobiDB-lite"/>
    </source>
</evidence>
<dbReference type="InterPro" id="IPR036465">
    <property type="entry name" value="vWFA_dom_sf"/>
</dbReference>
<dbReference type="Pfam" id="PF23283">
    <property type="entry name" value="D8C_UMOD"/>
    <property type="match status" value="1"/>
</dbReference>
<accession>A0ABN9LM17</accession>
<dbReference type="PROSITE" id="PS01187">
    <property type="entry name" value="EGF_CA"/>
    <property type="match status" value="1"/>
</dbReference>
<dbReference type="InterPro" id="IPR009057">
    <property type="entry name" value="Homeodomain-like_sf"/>
</dbReference>
<dbReference type="EMBL" id="CAUEEQ010023997">
    <property type="protein sequence ID" value="CAJ0945420.1"/>
    <property type="molecule type" value="Genomic_DNA"/>
</dbReference>
<evidence type="ECO:0000313" key="10">
    <source>
        <dbReference type="EMBL" id="CAJ0945420.1"/>
    </source>
</evidence>
<dbReference type="Pfam" id="PF25106">
    <property type="entry name" value="VWA_4"/>
    <property type="match status" value="1"/>
</dbReference>
<dbReference type="InterPro" id="IPR001881">
    <property type="entry name" value="EGF-like_Ca-bd_dom"/>
</dbReference>
<dbReference type="PROSITE" id="PS00010">
    <property type="entry name" value="ASX_HYDROXYL"/>
    <property type="match status" value="2"/>
</dbReference>
<evidence type="ECO:0000256" key="1">
    <source>
        <dbReference type="ARBA" id="ARBA00004613"/>
    </source>
</evidence>
<evidence type="ECO:0000256" key="6">
    <source>
        <dbReference type="ARBA" id="ARBA00023157"/>
    </source>
</evidence>
<dbReference type="SUPFAM" id="SSF53300">
    <property type="entry name" value="vWA-like"/>
    <property type="match status" value="1"/>
</dbReference>
<feature type="compositionally biased region" description="Polar residues" evidence="8">
    <location>
        <begin position="965"/>
        <end position="977"/>
    </location>
</feature>
<organism evidence="10 11">
    <name type="scientific">Ranitomeya imitator</name>
    <name type="common">mimic poison frog</name>
    <dbReference type="NCBI Taxonomy" id="111125"/>
    <lineage>
        <taxon>Eukaryota</taxon>
        <taxon>Metazoa</taxon>
        <taxon>Chordata</taxon>
        <taxon>Craniata</taxon>
        <taxon>Vertebrata</taxon>
        <taxon>Euteleostomi</taxon>
        <taxon>Amphibia</taxon>
        <taxon>Batrachia</taxon>
        <taxon>Anura</taxon>
        <taxon>Neobatrachia</taxon>
        <taxon>Hyloidea</taxon>
        <taxon>Dendrobatidae</taxon>
        <taxon>Dendrobatinae</taxon>
        <taxon>Ranitomeya</taxon>
    </lineage>
</organism>
<comment type="caution">
    <text evidence="10">The sequence shown here is derived from an EMBL/GenBank/DDBJ whole genome shotgun (WGS) entry which is preliminary data.</text>
</comment>
<dbReference type="InterPro" id="IPR009030">
    <property type="entry name" value="Growth_fac_rcpt_cys_sf"/>
</dbReference>
<name>A0ABN9LM17_9NEOB</name>
<dbReference type="CDD" id="cd00054">
    <property type="entry name" value="EGF_CA"/>
    <property type="match status" value="2"/>
</dbReference>
<evidence type="ECO:0000259" key="9">
    <source>
        <dbReference type="PROSITE" id="PS50026"/>
    </source>
</evidence>
<keyword evidence="11" id="KW-1185">Reference proteome</keyword>
<evidence type="ECO:0000256" key="5">
    <source>
        <dbReference type="ARBA" id="ARBA00022737"/>
    </source>
</evidence>
<dbReference type="SUPFAM" id="SSF46689">
    <property type="entry name" value="Homeodomain-like"/>
    <property type="match status" value="1"/>
</dbReference>
<dbReference type="PANTHER" id="PTHR14905:SF7">
    <property type="entry name" value="VON WILLEBRAND FACTOR A DOMAIN-CONTAINING PROTEIN 7"/>
    <property type="match status" value="1"/>
</dbReference>
<dbReference type="InterPro" id="IPR049883">
    <property type="entry name" value="NOTCH1_EGF-like"/>
</dbReference>
<keyword evidence="2" id="KW-0964">Secreted</keyword>
<keyword evidence="3 7" id="KW-0245">EGF-like domain</keyword>
<dbReference type="InterPro" id="IPR000742">
    <property type="entry name" value="EGF"/>
</dbReference>
<dbReference type="Pfam" id="PF12947">
    <property type="entry name" value="EGF_3"/>
    <property type="match status" value="1"/>
</dbReference>
<dbReference type="Gene3D" id="3.40.50.410">
    <property type="entry name" value="von Willebrand factor, type A domain"/>
    <property type="match status" value="1"/>
</dbReference>
<sequence>MPKIHPATKAWIIKRLKTRSTAEVAGTFIVSQHQVQRIKKKFEETGNVFDKPRSGRPRKITAQEERLLVRKSKASPSSTAAELQRAWSPQVPASTRTVCRILSRNGLHGRISAQKPALSKRQIKNRVAFAKSHSLLNRWTLEKWQKAKKIKVLKDWPAQSPDMNIIEHVWESPSLTYLVDTTGSMYDDFIELKAVNSWLLDRVTAKFPCGVRQYTMVEFNDPTVGPVRKTNSKNEFGYFFNNLEATGGGDCPELAMQGLKLALENSPPNSFILVLTDASAVDYWDMILINRIYSLIASSRSQVFFLITGLCGTINDADFLIYRDIAAASFGHVFQVSLSDLNKVFQYLDLALSRPLNSSVRLLSGEYTEGYNNRSFALKDNFTALIITTDGVIYSIRVLGPGYIEFPLKQIVSELWGSVYLLKNPGHGKWTIVIYAGSRYSLRVEGLTAAWDCSKCHLNATCEKYFGSMECNCKDGFIGDGFNCSDIDECAYSWSNNCSYGMCQNTVGSYTCACPSGFIFDLMGYCVDLDECSSSELNSCHSSASCNNYYGSYSCVCPYGYFGDGFHCEVDECIIGVCGPGNECIKSLGSYRCSDPCSNHTVLDEPWRSTSNMYDYRYNCDNYKQGWYRFIGSGGVRIPESCAPEYGCGTAAGIWLSGKHPMLRVGAVTRTICASWNGYCCYWSSSVQIKVCPGGYHVYKLEGTPDGACSLSYCTDPSTALNNSFCGADEEWKLNNGVYGCYCKDKYEVADVSDIRPELTCDVYDMRAVFHKCQLTSLGFDANSVTLRDAECFGFRDDASTNTFTVTSPISAGACGLQIIVCDHPITFLSTQRQNGSNNNQTELETFLSTGLIELSTVAFPILRHPTAAASSSFASSRETGKCQSSASLVDVHGQGQVASLSSSAKTTTEKNAAGDTTGYSMELFTHTVPGLESEAVNSPCPLQVESDMECTDAQPQPDYYAGPLTQTTTLPSQGADQESDPDETMLPHHERYTTDRHGDTDEVAHELQEEVIDDPVLDPDWQPLGEQGAGGSSSEAEEEGPQQASTLQQVPSAGPVE</sequence>
<dbReference type="PROSITE" id="PS01186">
    <property type="entry name" value="EGF_2"/>
    <property type="match status" value="3"/>
</dbReference>
<proteinExistence type="predicted"/>
<protein>
    <recommendedName>
        <fullName evidence="9">EGF-like domain-containing protein</fullName>
    </recommendedName>
</protein>
<dbReference type="InterPro" id="IPR052577">
    <property type="entry name" value="VWA7"/>
</dbReference>
<evidence type="ECO:0000313" key="11">
    <source>
        <dbReference type="Proteomes" id="UP001176940"/>
    </source>
</evidence>